<dbReference type="AlphaFoldDB" id="A0A1G6SXK6"/>
<dbReference type="STRING" id="686796.SAMN04488104_101954"/>
<dbReference type="Proteomes" id="UP000199060">
    <property type="component" value="Unassembled WGS sequence"/>
</dbReference>
<accession>A0A1G6SXK6</accession>
<dbReference type="SUPFAM" id="SSF82171">
    <property type="entry name" value="DPP6 N-terminal domain-like"/>
    <property type="match status" value="1"/>
</dbReference>
<dbReference type="EMBL" id="FNAC01000019">
    <property type="protein sequence ID" value="SDD21720.1"/>
    <property type="molecule type" value="Genomic_DNA"/>
</dbReference>
<name>A0A1G6SXK6_9BACT</name>
<gene>
    <name evidence="1" type="ORF">SAMN04488104_101954</name>
</gene>
<keyword evidence="2" id="KW-1185">Reference proteome</keyword>
<reference evidence="2" key="1">
    <citation type="submission" date="2016-10" db="EMBL/GenBank/DDBJ databases">
        <authorList>
            <person name="Varghese N."/>
            <person name="Submissions S."/>
        </authorList>
    </citation>
    <scope>NUCLEOTIDE SEQUENCE [LARGE SCALE GENOMIC DNA]</scope>
    <source>
        <strain evidence="2">DSM 23095</strain>
    </source>
</reference>
<sequence>MRIFNSSKGLFSISALFCFFSCVQESETPVPPPPPVVFENLEGDLRFYTIPTSENSLSFDFDQLEDYQYKQVFLMQDSDTLATAGINDFVWVGTTRKRATFDFEFDKDAEYYFLVEVSDPGTPNTRYTYRMPEYQHVFESYFNFEVIAELDRTIDFDFSPSRDFLFISNFSGNEFKIHRLDLASKSLNTYFTDNEINGSLIRASSDEEFLYKEGSLRKMNITTKESTLIASSSNGIGQVSRVIENTVIVNNRFPNIYNHQAIDLTSGEAVSLGNFSRFVQEDNFDRHIIDGFEINPADLELVSLQTGDDGEQLAYYDQNGFTFLVKTDTERPFEDRVPYYSLIVKKDGVKVYETTEALKGYPFLFKKFNVEDNKFVFHKTFGSDTDYKIEGFYEVDLTSGAEQLIHVDVHPFTFLVFDFEDKGMYGKRGNQFMSITKK</sequence>
<protein>
    <submittedName>
        <fullName evidence="1">Uncharacterized protein</fullName>
    </submittedName>
</protein>
<evidence type="ECO:0000313" key="2">
    <source>
        <dbReference type="Proteomes" id="UP000199060"/>
    </source>
</evidence>
<evidence type="ECO:0000313" key="1">
    <source>
        <dbReference type="EMBL" id="SDD21720.1"/>
    </source>
</evidence>
<proteinExistence type="predicted"/>
<organism evidence="1 2">
    <name type="scientific">Algoriphagus faecimaris</name>
    <dbReference type="NCBI Taxonomy" id="686796"/>
    <lineage>
        <taxon>Bacteria</taxon>
        <taxon>Pseudomonadati</taxon>
        <taxon>Bacteroidota</taxon>
        <taxon>Cytophagia</taxon>
        <taxon>Cytophagales</taxon>
        <taxon>Cyclobacteriaceae</taxon>
        <taxon>Algoriphagus</taxon>
    </lineage>
</organism>
<dbReference type="OrthoDB" id="9920850at2"/>